<name>A0ABQ4Z322_9ASTR</name>
<dbReference type="EMBL" id="BQNB010010900">
    <property type="protein sequence ID" value="GJS83442.1"/>
    <property type="molecule type" value="Genomic_DNA"/>
</dbReference>
<evidence type="ECO:0000313" key="2">
    <source>
        <dbReference type="EMBL" id="GJS83442.1"/>
    </source>
</evidence>
<reference evidence="2" key="2">
    <citation type="submission" date="2022-01" db="EMBL/GenBank/DDBJ databases">
        <authorList>
            <person name="Yamashiro T."/>
            <person name="Shiraishi A."/>
            <person name="Satake H."/>
            <person name="Nakayama K."/>
        </authorList>
    </citation>
    <scope>NUCLEOTIDE SEQUENCE</scope>
</reference>
<accession>A0ABQ4Z322</accession>
<gene>
    <name evidence="2" type="ORF">Tco_0749983</name>
</gene>
<protein>
    <submittedName>
        <fullName evidence="2">Uncharacterized protein</fullName>
    </submittedName>
</protein>
<dbReference type="Proteomes" id="UP001151760">
    <property type="component" value="Unassembled WGS sequence"/>
</dbReference>
<proteinExistence type="predicted"/>
<keyword evidence="3" id="KW-1185">Reference proteome</keyword>
<evidence type="ECO:0000256" key="1">
    <source>
        <dbReference type="SAM" id="MobiDB-lite"/>
    </source>
</evidence>
<sequence>MHNNIMAAYSTDRPPMPWTREDIHNGDQVQAVAATEGNRAIQQHTKIETVLNMTPENKEHFLSEKEVIFLLLTGIGDDIYSTVDACKTANEM</sequence>
<reference evidence="2" key="1">
    <citation type="journal article" date="2022" name="Int. J. Mol. Sci.">
        <title>Draft Genome of Tanacetum Coccineum: Genomic Comparison of Closely Related Tanacetum-Family Plants.</title>
        <authorList>
            <person name="Yamashiro T."/>
            <person name="Shiraishi A."/>
            <person name="Nakayama K."/>
            <person name="Satake H."/>
        </authorList>
    </citation>
    <scope>NUCLEOTIDE SEQUENCE</scope>
</reference>
<comment type="caution">
    <text evidence="2">The sequence shown here is derived from an EMBL/GenBank/DDBJ whole genome shotgun (WGS) entry which is preliminary data.</text>
</comment>
<feature type="region of interest" description="Disordered" evidence="1">
    <location>
        <begin position="1"/>
        <end position="22"/>
    </location>
</feature>
<evidence type="ECO:0000313" key="3">
    <source>
        <dbReference type="Proteomes" id="UP001151760"/>
    </source>
</evidence>
<organism evidence="2 3">
    <name type="scientific">Tanacetum coccineum</name>
    <dbReference type="NCBI Taxonomy" id="301880"/>
    <lineage>
        <taxon>Eukaryota</taxon>
        <taxon>Viridiplantae</taxon>
        <taxon>Streptophyta</taxon>
        <taxon>Embryophyta</taxon>
        <taxon>Tracheophyta</taxon>
        <taxon>Spermatophyta</taxon>
        <taxon>Magnoliopsida</taxon>
        <taxon>eudicotyledons</taxon>
        <taxon>Gunneridae</taxon>
        <taxon>Pentapetalae</taxon>
        <taxon>asterids</taxon>
        <taxon>campanulids</taxon>
        <taxon>Asterales</taxon>
        <taxon>Asteraceae</taxon>
        <taxon>Asteroideae</taxon>
        <taxon>Anthemideae</taxon>
        <taxon>Anthemidinae</taxon>
        <taxon>Tanacetum</taxon>
    </lineage>
</organism>